<name>A0AAV5MT18_9ROSI</name>
<comment type="caution">
    <text evidence="1">The sequence shown here is derived from an EMBL/GenBank/DDBJ whole genome shotgun (WGS) entry which is preliminary data.</text>
</comment>
<keyword evidence="2" id="KW-1185">Reference proteome</keyword>
<proteinExistence type="predicted"/>
<accession>A0AAV5MT18</accession>
<sequence>MLVCRSSKASEWLSACGSITVGLAYWEKGHYVSSLRCRLWGCRSSAIPEAFHLG</sequence>
<organism evidence="1 2">
    <name type="scientific">Rubroshorea leprosula</name>
    <dbReference type="NCBI Taxonomy" id="152421"/>
    <lineage>
        <taxon>Eukaryota</taxon>
        <taxon>Viridiplantae</taxon>
        <taxon>Streptophyta</taxon>
        <taxon>Embryophyta</taxon>
        <taxon>Tracheophyta</taxon>
        <taxon>Spermatophyta</taxon>
        <taxon>Magnoliopsida</taxon>
        <taxon>eudicotyledons</taxon>
        <taxon>Gunneridae</taxon>
        <taxon>Pentapetalae</taxon>
        <taxon>rosids</taxon>
        <taxon>malvids</taxon>
        <taxon>Malvales</taxon>
        <taxon>Dipterocarpaceae</taxon>
        <taxon>Rubroshorea</taxon>
    </lineage>
</organism>
<dbReference type="Proteomes" id="UP001054252">
    <property type="component" value="Unassembled WGS sequence"/>
</dbReference>
<reference evidence="1 2" key="1">
    <citation type="journal article" date="2021" name="Commun. Biol.">
        <title>The genome of Shorea leprosula (Dipterocarpaceae) highlights the ecological relevance of drought in aseasonal tropical rainforests.</title>
        <authorList>
            <person name="Ng K.K.S."/>
            <person name="Kobayashi M.J."/>
            <person name="Fawcett J.A."/>
            <person name="Hatakeyama M."/>
            <person name="Paape T."/>
            <person name="Ng C.H."/>
            <person name="Ang C.C."/>
            <person name="Tnah L.H."/>
            <person name="Lee C.T."/>
            <person name="Nishiyama T."/>
            <person name="Sese J."/>
            <person name="O'Brien M.J."/>
            <person name="Copetti D."/>
            <person name="Mohd Noor M.I."/>
            <person name="Ong R.C."/>
            <person name="Putra M."/>
            <person name="Sireger I.Z."/>
            <person name="Indrioko S."/>
            <person name="Kosugi Y."/>
            <person name="Izuno A."/>
            <person name="Isagi Y."/>
            <person name="Lee S.L."/>
            <person name="Shimizu K.K."/>
        </authorList>
    </citation>
    <scope>NUCLEOTIDE SEQUENCE [LARGE SCALE GENOMIC DNA]</scope>
    <source>
        <strain evidence="1">214</strain>
    </source>
</reference>
<protein>
    <submittedName>
        <fullName evidence="1">Uncharacterized protein</fullName>
    </submittedName>
</protein>
<dbReference type="EMBL" id="BPVZ01000766">
    <property type="protein sequence ID" value="GKV52573.1"/>
    <property type="molecule type" value="Genomic_DNA"/>
</dbReference>
<dbReference type="AlphaFoldDB" id="A0AAV5MT18"/>
<evidence type="ECO:0000313" key="2">
    <source>
        <dbReference type="Proteomes" id="UP001054252"/>
    </source>
</evidence>
<evidence type="ECO:0000313" key="1">
    <source>
        <dbReference type="EMBL" id="GKV52573.1"/>
    </source>
</evidence>
<gene>
    <name evidence="1" type="ORF">SLEP1_g59150</name>
</gene>